<dbReference type="AlphaFoldDB" id="A0A380B468"/>
<dbReference type="EMBL" id="UGYV01000001">
    <property type="protein sequence ID" value="SUI92599.1"/>
    <property type="molecule type" value="Genomic_DNA"/>
</dbReference>
<organism evidence="2 4">
    <name type="scientific">Shewanella morhuae</name>
    <dbReference type="NCBI Taxonomy" id="365591"/>
    <lineage>
        <taxon>Bacteria</taxon>
        <taxon>Pseudomonadati</taxon>
        <taxon>Pseudomonadota</taxon>
        <taxon>Gammaproteobacteria</taxon>
        <taxon>Alteromonadales</taxon>
        <taxon>Shewanellaceae</taxon>
        <taxon>Shewanella</taxon>
    </lineage>
</organism>
<name>A0A380B468_9GAMM</name>
<dbReference type="EMBL" id="PYSG01000003">
    <property type="protein sequence ID" value="PTA49050.1"/>
    <property type="molecule type" value="Genomic_DNA"/>
</dbReference>
<proteinExistence type="predicted"/>
<keyword evidence="2" id="KW-0966">Cell projection</keyword>
<reference evidence="2 4" key="3">
    <citation type="submission" date="2018-06" db="EMBL/GenBank/DDBJ databases">
        <authorList>
            <consortium name="Pathogen Informatics"/>
            <person name="Doyle S."/>
        </authorList>
    </citation>
    <scope>NUCLEOTIDE SEQUENCE [LARGE SCALE GENOMIC DNA]</scope>
    <source>
        <strain evidence="2 4">NCTC10736</strain>
    </source>
</reference>
<reference evidence="1 3" key="2">
    <citation type="submission" date="2018-04" db="EMBL/GenBank/DDBJ databases">
        <title>Genomic sequence of a freshwater isolate of Shewanella morhuae.</title>
        <authorList>
            <person name="Castillo D.E."/>
            <person name="Gram L."/>
        </authorList>
    </citation>
    <scope>NUCLEOTIDE SEQUENCE [LARGE SCALE GENOMIC DNA]</scope>
    <source>
        <strain evidence="1 3">CW7</strain>
    </source>
</reference>
<gene>
    <name evidence="2" type="primary">fliU</name>
    <name evidence="1" type="ORF">C9I43_18630</name>
    <name evidence="2" type="ORF">NCTC10736_03546</name>
</gene>
<dbReference type="RefSeq" id="WP_107885139.1">
    <property type="nucleotide sequence ID" value="NZ_PYSG01000003.1"/>
</dbReference>
<sequence length="394" mass="44752">MDNLIIKPGYVTLFQCIGPECEDSCCNDWRISFDKKSYKNTIKHPLLATTAKTAFIETKKSANDWADIRLNEQGVCPFVNEQKLCDVHAKAGVQALSHTCKTYPRIHKVIGGNKHESLYLSCPEVARLVLFNPDAFQFDTNRSGTKQSSSPSPLWLEKTHESCIDLLVNMKGGWQHALLAIGLLIKVCDQVRQNTLPIEELDKRLQQLKLYAESGALAEQYEKLPYTPQPQMHAFITVHNELCQSHSRGLRARFTTLNDAVRALCNEENEYHIDALNQAWTEHAAPALTGHAELFERYILYSIYHNHFPLLDSQQPSWEAFRLLVLDCFMIRCYLSAIAFKNKGLSESDIVMCFQIYQVVRQHKTEFVKSMSATLQECGIDSVPAAICLLKIQA</sequence>
<keyword evidence="2" id="KW-0282">Flagellum</keyword>
<dbReference type="Proteomes" id="UP000255061">
    <property type="component" value="Unassembled WGS sequence"/>
</dbReference>
<dbReference type="Proteomes" id="UP000240506">
    <property type="component" value="Unassembled WGS sequence"/>
</dbReference>
<evidence type="ECO:0000313" key="1">
    <source>
        <dbReference type="EMBL" id="PTA49050.1"/>
    </source>
</evidence>
<keyword evidence="3" id="KW-1185">Reference proteome</keyword>
<accession>A0A380B468</accession>
<protein>
    <submittedName>
        <fullName evidence="1">Flagellar biosynthesis protein</fullName>
    </submittedName>
    <submittedName>
        <fullName evidence="2">Flagellar biosynthetic protein fliU</fullName>
    </submittedName>
</protein>
<evidence type="ECO:0000313" key="2">
    <source>
        <dbReference type="EMBL" id="SUI92599.1"/>
    </source>
</evidence>
<evidence type="ECO:0000313" key="4">
    <source>
        <dbReference type="Proteomes" id="UP000255061"/>
    </source>
</evidence>
<evidence type="ECO:0000313" key="3">
    <source>
        <dbReference type="Proteomes" id="UP000240506"/>
    </source>
</evidence>
<dbReference type="NCBIfam" id="NF038110">
    <property type="entry name" value="Lys_methyl_FliB"/>
    <property type="match status" value="1"/>
</dbReference>
<keyword evidence="2" id="KW-0969">Cilium</keyword>
<reference evidence="1 3" key="1">
    <citation type="submission" date="2018-03" db="EMBL/GenBank/DDBJ databases">
        <authorList>
            <person name="Dailey F.E."/>
        </authorList>
    </citation>
    <scope>NUCLEOTIDE SEQUENCE [LARGE SCALE GENOMIC DNA]</scope>
    <source>
        <strain evidence="1 3">CW7</strain>
    </source>
</reference>